<name>A0A426X9X6_ENSVE</name>
<evidence type="ECO:0000313" key="2">
    <source>
        <dbReference type="Proteomes" id="UP000287651"/>
    </source>
</evidence>
<comment type="caution">
    <text evidence="1">The sequence shown here is derived from an EMBL/GenBank/DDBJ whole genome shotgun (WGS) entry which is preliminary data.</text>
</comment>
<evidence type="ECO:0000313" key="1">
    <source>
        <dbReference type="EMBL" id="RRT36279.1"/>
    </source>
</evidence>
<dbReference type="Proteomes" id="UP000287651">
    <property type="component" value="Unassembled WGS sequence"/>
</dbReference>
<proteinExistence type="predicted"/>
<dbReference type="AlphaFoldDB" id="A0A426X9X6"/>
<protein>
    <submittedName>
        <fullName evidence="1">Uncharacterized protein</fullName>
    </submittedName>
</protein>
<accession>A0A426X9X6</accession>
<gene>
    <name evidence="1" type="ORF">B296_00046587</name>
</gene>
<sequence length="153" mass="15871">MISWVPLSPPHSHVLAFFPHLHCAAIVAPAQGAATLARQQPPCQGAATPAAGAAAPVSGKPLRAGHWRSPLVSCRLRANASMGDSPYGLALAAEPTVPLQGALATTGCPCSQHGRGWPPEQRAWPWPATLAGGLACCPLFTSFAAKMQQKRVE</sequence>
<dbReference type="EMBL" id="AMZH03023819">
    <property type="protein sequence ID" value="RRT36279.1"/>
    <property type="molecule type" value="Genomic_DNA"/>
</dbReference>
<organism evidence="1 2">
    <name type="scientific">Ensete ventricosum</name>
    <name type="common">Abyssinian banana</name>
    <name type="synonym">Musa ensete</name>
    <dbReference type="NCBI Taxonomy" id="4639"/>
    <lineage>
        <taxon>Eukaryota</taxon>
        <taxon>Viridiplantae</taxon>
        <taxon>Streptophyta</taxon>
        <taxon>Embryophyta</taxon>
        <taxon>Tracheophyta</taxon>
        <taxon>Spermatophyta</taxon>
        <taxon>Magnoliopsida</taxon>
        <taxon>Liliopsida</taxon>
        <taxon>Zingiberales</taxon>
        <taxon>Musaceae</taxon>
        <taxon>Ensete</taxon>
    </lineage>
</organism>
<reference evidence="1 2" key="1">
    <citation type="journal article" date="2014" name="Agronomy (Basel)">
        <title>A Draft Genome Sequence for Ensete ventricosum, the Drought-Tolerant Tree Against Hunger.</title>
        <authorList>
            <person name="Harrison J."/>
            <person name="Moore K.A."/>
            <person name="Paszkiewicz K."/>
            <person name="Jones T."/>
            <person name="Grant M."/>
            <person name="Ambacheew D."/>
            <person name="Muzemil S."/>
            <person name="Studholme D.J."/>
        </authorList>
    </citation>
    <scope>NUCLEOTIDE SEQUENCE [LARGE SCALE GENOMIC DNA]</scope>
</reference>